<dbReference type="OrthoDB" id="3482507at2"/>
<proteinExistence type="predicted"/>
<dbReference type="Gene3D" id="3.30.70.1230">
    <property type="entry name" value="Nucleotide cyclase"/>
    <property type="match status" value="1"/>
</dbReference>
<dbReference type="AlphaFoldDB" id="A0A1H2AW94"/>
<dbReference type="EMBL" id="LT629758">
    <property type="protein sequence ID" value="SDT50183.1"/>
    <property type="molecule type" value="Genomic_DNA"/>
</dbReference>
<gene>
    <name evidence="2" type="ORF">SAMN04489716_4143</name>
</gene>
<dbReference type="RefSeq" id="WP_092546147.1">
    <property type="nucleotide sequence ID" value="NZ_BOMJ01000042.1"/>
</dbReference>
<evidence type="ECO:0008006" key="4">
    <source>
        <dbReference type="Google" id="ProtNLM"/>
    </source>
</evidence>
<feature type="region of interest" description="Disordered" evidence="1">
    <location>
        <begin position="187"/>
        <end position="258"/>
    </location>
</feature>
<dbReference type="InterPro" id="IPR029787">
    <property type="entry name" value="Nucleotide_cyclase"/>
</dbReference>
<reference evidence="2 3" key="1">
    <citation type="submission" date="2016-10" db="EMBL/GenBank/DDBJ databases">
        <authorList>
            <person name="de Groot N.N."/>
        </authorList>
    </citation>
    <scope>NUCLEOTIDE SEQUENCE [LARGE SCALE GENOMIC DNA]</scope>
    <source>
        <strain evidence="2 3">DSM 43941</strain>
    </source>
</reference>
<sequence>MAQRPFSSLIVFLDIAEFGKRPDSVAAELRESLYKMVGTAISESGLTADEPAIEDRGDGMLILLPRTGPIEVLGRFLHELETEVGHRAKSRTPEYRMRLRIAVNSGFVWHDGNGWIGAAINHAARLVDSTAVRAVLGDHPAAHIAVIVSDDLHHGVIAQGHAALDAGAYRECRVIDKEVDARAWIRIPTAPAGSPPPAPDTGGPDDRAGHREPEAPASGIGSVRAQNIGNVFGGPVRARDIIGTQNRTAAPRPERTDR</sequence>
<dbReference type="STRING" id="113562.SAMN04489716_4143"/>
<feature type="compositionally biased region" description="Basic and acidic residues" evidence="1">
    <location>
        <begin position="204"/>
        <end position="214"/>
    </location>
</feature>
<dbReference type="SUPFAM" id="SSF55073">
    <property type="entry name" value="Nucleotide cyclase"/>
    <property type="match status" value="1"/>
</dbReference>
<name>A0A1H2AW94_9ACTN</name>
<dbReference type="Proteomes" id="UP000198688">
    <property type="component" value="Chromosome I"/>
</dbReference>
<evidence type="ECO:0000313" key="3">
    <source>
        <dbReference type="Proteomes" id="UP000198688"/>
    </source>
</evidence>
<accession>A0A1H2AW94</accession>
<evidence type="ECO:0000256" key="1">
    <source>
        <dbReference type="SAM" id="MobiDB-lite"/>
    </source>
</evidence>
<evidence type="ECO:0000313" key="2">
    <source>
        <dbReference type="EMBL" id="SDT50183.1"/>
    </source>
</evidence>
<keyword evidence="3" id="KW-1185">Reference proteome</keyword>
<organism evidence="2 3">
    <name type="scientific">Actinoplanes derwentensis</name>
    <dbReference type="NCBI Taxonomy" id="113562"/>
    <lineage>
        <taxon>Bacteria</taxon>
        <taxon>Bacillati</taxon>
        <taxon>Actinomycetota</taxon>
        <taxon>Actinomycetes</taxon>
        <taxon>Micromonosporales</taxon>
        <taxon>Micromonosporaceae</taxon>
        <taxon>Actinoplanes</taxon>
    </lineage>
</organism>
<protein>
    <recommendedName>
        <fullName evidence="4">Guanylate cyclase domain-containing protein</fullName>
    </recommendedName>
</protein>